<proteinExistence type="predicted"/>
<evidence type="ECO:0000313" key="2">
    <source>
        <dbReference type="Proteomes" id="UP001501303"/>
    </source>
</evidence>
<gene>
    <name evidence="1" type="ORF">GCM10009716_49260</name>
</gene>
<name>A0ABN2PWZ9_9ACTN</name>
<accession>A0ABN2PWZ9</accession>
<keyword evidence="2" id="KW-1185">Reference proteome</keyword>
<dbReference type="Proteomes" id="UP001501303">
    <property type="component" value="Unassembled WGS sequence"/>
</dbReference>
<comment type="caution">
    <text evidence="1">The sequence shown here is derived from an EMBL/GenBank/DDBJ whole genome shotgun (WGS) entry which is preliminary data.</text>
</comment>
<reference evidence="1 2" key="1">
    <citation type="journal article" date="2019" name="Int. J. Syst. Evol. Microbiol.">
        <title>The Global Catalogue of Microorganisms (GCM) 10K type strain sequencing project: providing services to taxonomists for standard genome sequencing and annotation.</title>
        <authorList>
            <consortium name="The Broad Institute Genomics Platform"/>
            <consortium name="The Broad Institute Genome Sequencing Center for Infectious Disease"/>
            <person name="Wu L."/>
            <person name="Ma J."/>
        </authorList>
    </citation>
    <scope>NUCLEOTIDE SEQUENCE [LARGE SCALE GENOMIC DNA]</scope>
    <source>
        <strain evidence="1 2">JCM 13581</strain>
    </source>
</reference>
<protein>
    <recommendedName>
        <fullName evidence="3">Dienelactone hydrolase domain-containing protein</fullName>
    </recommendedName>
</protein>
<dbReference type="EMBL" id="BAAAMJ010000130">
    <property type="protein sequence ID" value="GAA1937279.1"/>
    <property type="molecule type" value="Genomic_DNA"/>
</dbReference>
<sequence length="66" mass="7460">MPFESSQSAVTRFRALCHLVPIKGSQHGFAVHDAPQYLEPQSQEWQAFVIATVAEWVTQEQPPVRP</sequence>
<evidence type="ECO:0000313" key="1">
    <source>
        <dbReference type="EMBL" id="GAA1937279.1"/>
    </source>
</evidence>
<evidence type="ECO:0008006" key="3">
    <source>
        <dbReference type="Google" id="ProtNLM"/>
    </source>
</evidence>
<organism evidence="1 2">
    <name type="scientific">Streptomyces sodiiphilus</name>
    <dbReference type="NCBI Taxonomy" id="226217"/>
    <lineage>
        <taxon>Bacteria</taxon>
        <taxon>Bacillati</taxon>
        <taxon>Actinomycetota</taxon>
        <taxon>Actinomycetes</taxon>
        <taxon>Kitasatosporales</taxon>
        <taxon>Streptomycetaceae</taxon>
        <taxon>Streptomyces</taxon>
    </lineage>
</organism>